<name>A0A939DSC6_9ALTE</name>
<organism evidence="1 2">
    <name type="scientific">Bowmanella dokdonensis</name>
    <dbReference type="NCBI Taxonomy" id="751969"/>
    <lineage>
        <taxon>Bacteria</taxon>
        <taxon>Pseudomonadati</taxon>
        <taxon>Pseudomonadota</taxon>
        <taxon>Gammaproteobacteria</taxon>
        <taxon>Alteromonadales</taxon>
        <taxon>Alteromonadaceae</taxon>
        <taxon>Bowmanella</taxon>
    </lineage>
</organism>
<dbReference type="AlphaFoldDB" id="A0A939DSC6"/>
<proteinExistence type="predicted"/>
<keyword evidence="2" id="KW-1185">Reference proteome</keyword>
<dbReference type="Proteomes" id="UP000664654">
    <property type="component" value="Unassembled WGS sequence"/>
</dbReference>
<comment type="caution">
    <text evidence="1">The sequence shown here is derived from an EMBL/GenBank/DDBJ whole genome shotgun (WGS) entry which is preliminary data.</text>
</comment>
<reference evidence="1" key="1">
    <citation type="submission" date="2021-03" db="EMBL/GenBank/DDBJ databases">
        <title>novel species isolated from a fishpond in China.</title>
        <authorList>
            <person name="Lu H."/>
            <person name="Cai Z."/>
        </authorList>
    </citation>
    <scope>NUCLEOTIDE SEQUENCE</scope>
    <source>
        <strain evidence="1">JCM 30855</strain>
    </source>
</reference>
<protein>
    <submittedName>
        <fullName evidence="1">Uncharacterized protein</fullName>
    </submittedName>
</protein>
<accession>A0A939DSC6</accession>
<gene>
    <name evidence="1" type="ORF">J0A66_21360</name>
</gene>
<evidence type="ECO:0000313" key="2">
    <source>
        <dbReference type="Proteomes" id="UP000664654"/>
    </source>
</evidence>
<evidence type="ECO:0000313" key="1">
    <source>
        <dbReference type="EMBL" id="MBN7827783.1"/>
    </source>
</evidence>
<sequence>MELKVPLKNTTPYGATMKSISILPLVFLLNACLSTTTLQGGDVYFEKEDEKILALEELSKIDLIYELDPKKKGFCNEPTYRGRISDTIKIKCALDVTFSPDLTP</sequence>
<dbReference type="RefSeq" id="WP_206575888.1">
    <property type="nucleotide sequence ID" value="NZ_JAFKCV010000032.1"/>
</dbReference>
<dbReference type="EMBL" id="JAFKCV010000032">
    <property type="protein sequence ID" value="MBN7827783.1"/>
    <property type="molecule type" value="Genomic_DNA"/>
</dbReference>